<evidence type="ECO:0000313" key="3">
    <source>
        <dbReference type="EMBL" id="SPB23122.1"/>
    </source>
</evidence>
<dbReference type="AlphaFoldDB" id="A0A2X0R0E3"/>
<name>A0A2X0R0E3_9LACT</name>
<dbReference type="RefSeq" id="WP_260604514.1">
    <property type="nucleotide sequence ID" value="NZ_OGTW02000006.1"/>
</dbReference>
<reference evidence="4" key="3">
    <citation type="submission" date="2018-05" db="EMBL/GenBank/DDBJ databases">
        <authorList>
            <person name="Lanie J.A."/>
            <person name="Ng W.-L."/>
            <person name="Kazmierczak K.M."/>
            <person name="Andrzejewski T.M."/>
            <person name="Davidsen T.M."/>
            <person name="Wayne K.J."/>
            <person name="Tettelin H."/>
            <person name="Glass J.I."/>
            <person name="Rusch D."/>
            <person name="Podicherti R."/>
            <person name="Tsui H.-C.T."/>
            <person name="Winkler M.E."/>
        </authorList>
    </citation>
    <scope>NUCLEOTIDE SEQUENCE</scope>
    <source>
        <strain evidence="4">Lactococcus lactis</strain>
    </source>
</reference>
<dbReference type="GO" id="GO:0003824">
    <property type="term" value="F:catalytic activity"/>
    <property type="evidence" value="ECO:0007669"/>
    <property type="project" value="InterPro"/>
</dbReference>
<dbReference type="Proteomes" id="UP000279235">
    <property type="component" value="Unassembled WGS sequence"/>
</dbReference>
<sequence>MAEITENTKKILEVILNLKEGQVMSYRDVGALAGLPNGARQVSRILHSMSKKYELP</sequence>
<reference evidence="5" key="2">
    <citation type="submission" date="2018-05" db="EMBL/GenBank/DDBJ databases">
        <authorList>
            <person name="Duru I."/>
        </authorList>
    </citation>
    <scope>NUCLEOTIDE SEQUENCE [LARGE SCALE GENOMIC DNA]</scope>
</reference>
<dbReference type="InterPro" id="IPR036217">
    <property type="entry name" value="MethylDNA_cys_MeTrfase_DNAb"/>
</dbReference>
<keyword evidence="1" id="KW-0227">DNA damage</keyword>
<dbReference type="GO" id="GO:0006281">
    <property type="term" value="P:DNA repair"/>
    <property type="evidence" value="ECO:0007669"/>
    <property type="project" value="InterPro"/>
</dbReference>
<dbReference type="Gene3D" id="1.10.10.10">
    <property type="entry name" value="Winged helix-like DNA-binding domain superfamily/Winged helix DNA-binding domain"/>
    <property type="match status" value="1"/>
</dbReference>
<gene>
    <name evidence="4" type="ORF">AMHIJAGA_00368</name>
</gene>
<dbReference type="SUPFAM" id="SSF46767">
    <property type="entry name" value="Methylated DNA-protein cysteine methyltransferase, C-terminal domain"/>
    <property type="match status" value="1"/>
</dbReference>
<dbReference type="InterPro" id="IPR014048">
    <property type="entry name" value="MethylDNA_cys_MeTrfase_DNA-bd"/>
</dbReference>
<evidence type="ECO:0000259" key="2">
    <source>
        <dbReference type="Pfam" id="PF01035"/>
    </source>
</evidence>
<organism evidence="4 5">
    <name type="scientific">Lactococcus lactis</name>
    <dbReference type="NCBI Taxonomy" id="1358"/>
    <lineage>
        <taxon>Bacteria</taxon>
        <taxon>Bacillati</taxon>
        <taxon>Bacillota</taxon>
        <taxon>Bacilli</taxon>
        <taxon>Lactobacillales</taxon>
        <taxon>Streptococcaceae</taxon>
        <taxon>Lactococcus</taxon>
    </lineage>
</organism>
<accession>A0A2X0R0E3</accession>
<protein>
    <recommendedName>
        <fullName evidence="2">Methylated-DNA-[protein]-cysteine S-methyltransferase DNA binding domain-containing protein</fullName>
    </recommendedName>
</protein>
<dbReference type="InterPro" id="IPR036388">
    <property type="entry name" value="WH-like_DNA-bd_sf"/>
</dbReference>
<proteinExistence type="predicted"/>
<dbReference type="Pfam" id="PF01035">
    <property type="entry name" value="DNA_binding_1"/>
    <property type="match status" value="1"/>
</dbReference>
<evidence type="ECO:0000313" key="5">
    <source>
        <dbReference type="Proteomes" id="UP000279235"/>
    </source>
</evidence>
<dbReference type="EMBL" id="OGTW01000006">
    <property type="protein sequence ID" value="SPB23122.1"/>
    <property type="molecule type" value="Genomic_DNA"/>
</dbReference>
<dbReference type="EMBL" id="OGTW02000006">
    <property type="protein sequence ID" value="SPS10449.1"/>
    <property type="molecule type" value="Genomic_DNA"/>
</dbReference>
<evidence type="ECO:0000256" key="1">
    <source>
        <dbReference type="ARBA" id="ARBA00022763"/>
    </source>
</evidence>
<evidence type="ECO:0000313" key="4">
    <source>
        <dbReference type="EMBL" id="SPS10449.1"/>
    </source>
</evidence>
<reference evidence="3" key="1">
    <citation type="submission" date="2018-01" db="EMBL/GenBank/DDBJ databases">
        <authorList>
            <person name="Gaut B.S."/>
            <person name="Morton B.R."/>
            <person name="Clegg M.T."/>
            <person name="Duvall M.R."/>
        </authorList>
    </citation>
    <scope>NUCLEOTIDE SEQUENCE</scope>
    <source>
        <strain evidence="3">Lactococcus lactis</strain>
    </source>
</reference>
<feature type="domain" description="Methylated-DNA-[protein]-cysteine S-methyltransferase DNA binding" evidence="2">
    <location>
        <begin position="8"/>
        <end position="56"/>
    </location>
</feature>